<sequence length="68" mass="7666">MTPPSRHHLRSHHYSTKAELGGLLNWTGSSLHALAAYRDIGDYPRDNWLNDLGFLFDKGTKASLVDED</sequence>
<evidence type="ECO:0000313" key="1">
    <source>
        <dbReference type="EMBL" id="KAG9185432.1"/>
    </source>
</evidence>
<protein>
    <submittedName>
        <fullName evidence="1">Uncharacterized protein</fullName>
    </submittedName>
</protein>
<evidence type="ECO:0000313" key="2">
    <source>
        <dbReference type="Proteomes" id="UP001199106"/>
    </source>
</evidence>
<dbReference type="Proteomes" id="UP001199106">
    <property type="component" value="Unassembled WGS sequence"/>
</dbReference>
<dbReference type="EMBL" id="JAANER010000011">
    <property type="protein sequence ID" value="KAG9185432.1"/>
    <property type="molecule type" value="Genomic_DNA"/>
</dbReference>
<name>A0AAD4F937_9PLEO</name>
<proteinExistence type="predicted"/>
<comment type="caution">
    <text evidence="1">The sequence shown here is derived from an EMBL/GenBank/DDBJ whole genome shotgun (WGS) entry which is preliminary data.</text>
</comment>
<gene>
    <name evidence="1" type="ORF">G6011_07976</name>
</gene>
<accession>A0AAD4F937</accession>
<dbReference type="AlphaFoldDB" id="A0AAD4F937"/>
<organism evidence="1 2">
    <name type="scientific">Alternaria panax</name>
    <dbReference type="NCBI Taxonomy" id="48097"/>
    <lineage>
        <taxon>Eukaryota</taxon>
        <taxon>Fungi</taxon>
        <taxon>Dikarya</taxon>
        <taxon>Ascomycota</taxon>
        <taxon>Pezizomycotina</taxon>
        <taxon>Dothideomycetes</taxon>
        <taxon>Pleosporomycetidae</taxon>
        <taxon>Pleosporales</taxon>
        <taxon>Pleosporineae</taxon>
        <taxon>Pleosporaceae</taxon>
        <taxon>Alternaria</taxon>
        <taxon>Alternaria sect. Panax</taxon>
    </lineage>
</organism>
<reference evidence="1" key="1">
    <citation type="submission" date="2021-07" db="EMBL/GenBank/DDBJ databases">
        <title>Genome Resource of American Ginseng Black Spot Pathogen Alternaria panax.</title>
        <authorList>
            <person name="Qiu C."/>
            <person name="Wang W."/>
            <person name="Liu Z."/>
        </authorList>
    </citation>
    <scope>NUCLEOTIDE SEQUENCE</scope>
    <source>
        <strain evidence="1">BNCC115425</strain>
    </source>
</reference>
<keyword evidence="2" id="KW-1185">Reference proteome</keyword>